<feature type="region of interest" description="Disordered" evidence="1">
    <location>
        <begin position="16"/>
        <end position="60"/>
    </location>
</feature>
<proteinExistence type="predicted"/>
<evidence type="ECO:0000313" key="2">
    <source>
        <dbReference type="EMBL" id="RNG14380.1"/>
    </source>
</evidence>
<sequence length="60" mass="6385">AAAACRRAGDLEGHARALSGTAKAQEKTGRSKEALRSWSEAAAAARRADEWSRSQRGEDT</sequence>
<feature type="compositionally biased region" description="Low complexity" evidence="1">
    <location>
        <begin position="36"/>
        <end position="45"/>
    </location>
</feature>
<comment type="caution">
    <text evidence="2">The sequence shown here is derived from an EMBL/GenBank/DDBJ whole genome shotgun (WGS) entry which is preliminary data.</text>
</comment>
<gene>
    <name evidence="2" type="ORF">EEJ42_31335</name>
</gene>
<feature type="non-terminal residue" evidence="2">
    <location>
        <position position="1"/>
    </location>
</feature>
<accession>A0A3M8V9U3</accession>
<name>A0A3M8V9U3_9ACTN</name>
<protein>
    <submittedName>
        <fullName evidence="2">Uncharacterized protein</fullName>
    </submittedName>
</protein>
<evidence type="ECO:0000256" key="1">
    <source>
        <dbReference type="SAM" id="MobiDB-lite"/>
    </source>
</evidence>
<keyword evidence="3" id="KW-1185">Reference proteome</keyword>
<dbReference type="EMBL" id="RIBZ01000424">
    <property type="protein sequence ID" value="RNG14380.1"/>
    <property type="molecule type" value="Genomic_DNA"/>
</dbReference>
<evidence type="ECO:0000313" key="3">
    <source>
        <dbReference type="Proteomes" id="UP000275401"/>
    </source>
</evidence>
<dbReference type="AlphaFoldDB" id="A0A3M8V9U3"/>
<organism evidence="2 3">
    <name type="scientific">Streptomyces botrytidirepellens</name>
    <dbReference type="NCBI Taxonomy" id="2486417"/>
    <lineage>
        <taxon>Bacteria</taxon>
        <taxon>Bacillati</taxon>
        <taxon>Actinomycetota</taxon>
        <taxon>Actinomycetes</taxon>
        <taxon>Kitasatosporales</taxon>
        <taxon>Streptomycetaceae</taxon>
        <taxon>Streptomyces</taxon>
    </lineage>
</organism>
<feature type="compositionally biased region" description="Basic and acidic residues" evidence="1">
    <location>
        <begin position="24"/>
        <end position="35"/>
    </location>
</feature>
<dbReference type="Proteomes" id="UP000275401">
    <property type="component" value="Unassembled WGS sequence"/>
</dbReference>
<feature type="compositionally biased region" description="Basic and acidic residues" evidence="1">
    <location>
        <begin position="46"/>
        <end position="60"/>
    </location>
</feature>
<reference evidence="2 3" key="1">
    <citation type="submission" date="2018-11" db="EMBL/GenBank/DDBJ databases">
        <title>The Potential of Streptomyces as Biocontrol Agents against the Tomato grey mould, Botrytis cinerea (Gray mold) Frontiers in Microbiology.</title>
        <authorList>
            <person name="Li D."/>
        </authorList>
    </citation>
    <scope>NUCLEOTIDE SEQUENCE [LARGE SCALE GENOMIC DNA]</scope>
    <source>
        <strain evidence="2 3">NEAU-LD23</strain>
    </source>
</reference>